<proteinExistence type="predicted"/>
<gene>
    <name evidence="1" type="ORF">HRJ53_16820</name>
</gene>
<organism evidence="1 2">
    <name type="scientific">Candidatus Acidiferrum panamense</name>
    <dbReference type="NCBI Taxonomy" id="2741543"/>
    <lineage>
        <taxon>Bacteria</taxon>
        <taxon>Pseudomonadati</taxon>
        <taxon>Acidobacteriota</taxon>
        <taxon>Terriglobia</taxon>
        <taxon>Candidatus Acidiferrales</taxon>
        <taxon>Candidatus Acidiferrum</taxon>
    </lineage>
</organism>
<dbReference type="Proteomes" id="UP000567293">
    <property type="component" value="Unassembled WGS sequence"/>
</dbReference>
<evidence type="ECO:0000313" key="1">
    <source>
        <dbReference type="EMBL" id="MBA0086646.1"/>
    </source>
</evidence>
<dbReference type="AlphaFoldDB" id="A0A7V8NSL5"/>
<feature type="non-terminal residue" evidence="1">
    <location>
        <position position="1"/>
    </location>
</feature>
<evidence type="ECO:0008006" key="3">
    <source>
        <dbReference type="Google" id="ProtNLM"/>
    </source>
</evidence>
<evidence type="ECO:0000313" key="2">
    <source>
        <dbReference type="Proteomes" id="UP000567293"/>
    </source>
</evidence>
<sequence>LDQGTVAALYLTDGKEDVKVEITEQTATVIKFKIPANAKTGRLVLMVLTKGKDPKLIEGPVKVLIEPPLPGPTG</sequence>
<comment type="caution">
    <text evidence="1">The sequence shown here is derived from an EMBL/GenBank/DDBJ whole genome shotgun (WGS) entry which is preliminary data.</text>
</comment>
<dbReference type="EMBL" id="JACDQQ010001612">
    <property type="protein sequence ID" value="MBA0086646.1"/>
    <property type="molecule type" value="Genomic_DNA"/>
</dbReference>
<name>A0A7V8NSL5_9BACT</name>
<accession>A0A7V8NSL5</accession>
<keyword evidence="2" id="KW-1185">Reference proteome</keyword>
<reference evidence="1" key="1">
    <citation type="submission" date="2020-06" db="EMBL/GenBank/DDBJ databases">
        <title>Legume-microbial interactions unlock mineral nutrients during tropical forest succession.</title>
        <authorList>
            <person name="Epihov D.Z."/>
        </authorList>
    </citation>
    <scope>NUCLEOTIDE SEQUENCE [LARGE SCALE GENOMIC DNA]</scope>
    <source>
        <strain evidence="1">Pan2503</strain>
    </source>
</reference>
<protein>
    <recommendedName>
        <fullName evidence="3">DUF1573 domain-containing protein</fullName>
    </recommendedName>
</protein>